<dbReference type="AlphaFoldDB" id="A0A3Q2Q499"/>
<reference evidence="3" key="2">
    <citation type="submission" date="2025-09" db="UniProtKB">
        <authorList>
            <consortium name="Ensembl"/>
        </authorList>
    </citation>
    <scope>IDENTIFICATION</scope>
</reference>
<name>A0A3Q2Q499_FUNHE</name>
<sequence length="358" mass="40766">MFRASDLVAVTCLFLAAETTAGQILPPQNLSLRWLTDFEAEISWDPPPHSVAGCQYDISVNIKEQRRISQDPPHTSYKCEVWMDGGFLGYSLKTLCGSNESKPAVLTINDPELVKDVDCYVINSTQGHCSWSPVYDATDLRFFYQLQTHDSDDPATELRECSSYSTTGGVRSGCDLPATPQTFIGMVFKATLNNTLVRNTFKEDNFKLKPPPLKWEVKKSKDKFNITWSPPDMRFDSWTFRLNYTFCDLKLNKTFGKPFSRELSRLSHCRYCLSIEAMSDRGNSPPTDEECFDADQDLSFLVYVGIFLIISLAAITFVCFQRNKENIFPKVPVPRDFLSDISNNNNQVKRGKNMCYTR</sequence>
<reference evidence="3" key="1">
    <citation type="submission" date="2025-08" db="UniProtKB">
        <authorList>
            <consortium name="Ensembl"/>
        </authorList>
    </citation>
    <scope>IDENTIFICATION</scope>
</reference>
<dbReference type="STRING" id="8078.ENSFHEP00000020782"/>
<accession>A0A3Q2Q499</accession>
<dbReference type="Proteomes" id="UP000265000">
    <property type="component" value="Unplaced"/>
</dbReference>
<dbReference type="Ensembl" id="ENSFHET00000035361.1">
    <property type="protein sequence ID" value="ENSFHEP00000020782.1"/>
    <property type="gene ID" value="ENSFHEG00000022709.1"/>
</dbReference>
<protein>
    <submittedName>
        <fullName evidence="3">Uncharacterized LOC105925505</fullName>
    </submittedName>
</protein>
<evidence type="ECO:0000256" key="1">
    <source>
        <dbReference type="SAM" id="Phobius"/>
    </source>
</evidence>
<dbReference type="InterPro" id="IPR036116">
    <property type="entry name" value="FN3_sf"/>
</dbReference>
<dbReference type="GeneTree" id="ENSGT00910000145429"/>
<feature type="signal peptide" evidence="2">
    <location>
        <begin position="1"/>
        <end position="21"/>
    </location>
</feature>
<feature type="transmembrane region" description="Helical" evidence="1">
    <location>
        <begin position="300"/>
        <end position="320"/>
    </location>
</feature>
<keyword evidence="1" id="KW-0472">Membrane</keyword>
<keyword evidence="1" id="KW-1133">Transmembrane helix</keyword>
<evidence type="ECO:0000256" key="2">
    <source>
        <dbReference type="SAM" id="SignalP"/>
    </source>
</evidence>
<feature type="chain" id="PRO_5018636658" evidence="2">
    <location>
        <begin position="22"/>
        <end position="358"/>
    </location>
</feature>
<dbReference type="InterPro" id="IPR013783">
    <property type="entry name" value="Ig-like_fold"/>
</dbReference>
<dbReference type="SUPFAM" id="SSF49265">
    <property type="entry name" value="Fibronectin type III"/>
    <property type="match status" value="2"/>
</dbReference>
<dbReference type="Gene3D" id="2.60.40.10">
    <property type="entry name" value="Immunoglobulins"/>
    <property type="match status" value="1"/>
</dbReference>
<evidence type="ECO:0000313" key="4">
    <source>
        <dbReference type="Proteomes" id="UP000265000"/>
    </source>
</evidence>
<keyword evidence="4" id="KW-1185">Reference proteome</keyword>
<proteinExistence type="predicted"/>
<keyword evidence="1" id="KW-0812">Transmembrane</keyword>
<organism evidence="3 4">
    <name type="scientific">Fundulus heteroclitus</name>
    <name type="common">Killifish</name>
    <name type="synonym">Mummichog</name>
    <dbReference type="NCBI Taxonomy" id="8078"/>
    <lineage>
        <taxon>Eukaryota</taxon>
        <taxon>Metazoa</taxon>
        <taxon>Chordata</taxon>
        <taxon>Craniata</taxon>
        <taxon>Vertebrata</taxon>
        <taxon>Euteleostomi</taxon>
        <taxon>Actinopterygii</taxon>
        <taxon>Neopterygii</taxon>
        <taxon>Teleostei</taxon>
        <taxon>Neoteleostei</taxon>
        <taxon>Acanthomorphata</taxon>
        <taxon>Ovalentaria</taxon>
        <taxon>Atherinomorphae</taxon>
        <taxon>Cyprinodontiformes</taxon>
        <taxon>Fundulidae</taxon>
        <taxon>Fundulus</taxon>
    </lineage>
</organism>
<keyword evidence="2" id="KW-0732">Signal</keyword>
<evidence type="ECO:0000313" key="3">
    <source>
        <dbReference type="Ensembl" id="ENSFHEP00000020782.1"/>
    </source>
</evidence>